<evidence type="ECO:0000313" key="1">
    <source>
        <dbReference type="EMBL" id="MBW0565134.1"/>
    </source>
</evidence>
<evidence type="ECO:0000313" key="2">
    <source>
        <dbReference type="Proteomes" id="UP000765509"/>
    </source>
</evidence>
<name>A0A9Q3JP22_9BASI</name>
<dbReference type="EMBL" id="AVOT02076912">
    <property type="protein sequence ID" value="MBW0565134.1"/>
    <property type="molecule type" value="Genomic_DNA"/>
</dbReference>
<organism evidence="1 2">
    <name type="scientific">Austropuccinia psidii MF-1</name>
    <dbReference type="NCBI Taxonomy" id="1389203"/>
    <lineage>
        <taxon>Eukaryota</taxon>
        <taxon>Fungi</taxon>
        <taxon>Dikarya</taxon>
        <taxon>Basidiomycota</taxon>
        <taxon>Pucciniomycotina</taxon>
        <taxon>Pucciniomycetes</taxon>
        <taxon>Pucciniales</taxon>
        <taxon>Sphaerophragmiaceae</taxon>
        <taxon>Austropuccinia</taxon>
    </lineage>
</organism>
<proteinExistence type="predicted"/>
<sequence length="86" mass="9245">MTHTLTYNNIQNVQLHHDHFGSGIGPYALAPAHKNAPAPAHAHAYAPARNRAHTYAPAPAPAVLCSRLNPCHPQNDNPVEAESFHG</sequence>
<gene>
    <name evidence="1" type="ORF">O181_104849</name>
</gene>
<reference evidence="1" key="1">
    <citation type="submission" date="2021-03" db="EMBL/GenBank/DDBJ databases">
        <title>Draft genome sequence of rust myrtle Austropuccinia psidii MF-1, a brazilian biotype.</title>
        <authorList>
            <person name="Quecine M.C."/>
            <person name="Pachon D.M.R."/>
            <person name="Bonatelli M.L."/>
            <person name="Correr F.H."/>
            <person name="Franceschini L.M."/>
            <person name="Leite T.F."/>
            <person name="Margarido G.R.A."/>
            <person name="Almeida C.A."/>
            <person name="Ferrarezi J.A."/>
            <person name="Labate C.A."/>
        </authorList>
    </citation>
    <scope>NUCLEOTIDE SEQUENCE</scope>
    <source>
        <strain evidence="1">MF-1</strain>
    </source>
</reference>
<protein>
    <submittedName>
        <fullName evidence="1">Uncharacterized protein</fullName>
    </submittedName>
</protein>
<dbReference type="AlphaFoldDB" id="A0A9Q3JP22"/>
<dbReference type="Proteomes" id="UP000765509">
    <property type="component" value="Unassembled WGS sequence"/>
</dbReference>
<accession>A0A9Q3JP22</accession>
<keyword evidence="2" id="KW-1185">Reference proteome</keyword>
<comment type="caution">
    <text evidence="1">The sequence shown here is derived from an EMBL/GenBank/DDBJ whole genome shotgun (WGS) entry which is preliminary data.</text>
</comment>